<dbReference type="KEGG" id="ach:Achl_4221"/>
<dbReference type="SFLD" id="SFLDG01126">
    <property type="entry name" value="C1.2:_Nucleotidase_Like"/>
    <property type="match status" value="1"/>
</dbReference>
<feature type="active site" description="Proton donor" evidence="2">
    <location>
        <position position="19"/>
    </location>
</feature>
<evidence type="ECO:0000313" key="4">
    <source>
        <dbReference type="Proteomes" id="UP000002505"/>
    </source>
</evidence>
<evidence type="ECO:0000256" key="2">
    <source>
        <dbReference type="PIRSR" id="PIRSR610708-1"/>
    </source>
</evidence>
<dbReference type="InterPro" id="IPR010708">
    <property type="entry name" value="5'(3')-deoxyribonucleotidase"/>
</dbReference>
<dbReference type="InterPro" id="IPR023214">
    <property type="entry name" value="HAD_sf"/>
</dbReference>
<comment type="similarity">
    <text evidence="1">Belongs to the 5'(3')-deoxyribonucleotidase family.</text>
</comment>
<gene>
    <name evidence="3" type="ordered locus">Achl_4221</name>
</gene>
<dbReference type="Gene3D" id="3.40.50.1000">
    <property type="entry name" value="HAD superfamily/HAD-like"/>
    <property type="match status" value="1"/>
</dbReference>
<dbReference type="PANTHER" id="PTHR16504">
    <property type="entry name" value="5'(3')-DEOXYRIBONUCLEOTIDASE"/>
    <property type="match status" value="1"/>
</dbReference>
<dbReference type="GO" id="GO:0008253">
    <property type="term" value="F:5'-nucleotidase activity"/>
    <property type="evidence" value="ECO:0007669"/>
    <property type="project" value="InterPro"/>
</dbReference>
<accession>B8HIC5</accession>
<proteinExistence type="inferred from homology"/>
<reference evidence="3" key="1">
    <citation type="submission" date="2009-01" db="EMBL/GenBank/DDBJ databases">
        <title>Complete sequence of plasmid1 of Arthrobacter chlorophenolicus A6.</title>
        <authorList>
            <consortium name="US DOE Joint Genome Institute"/>
            <person name="Lucas S."/>
            <person name="Copeland A."/>
            <person name="Lapidus A."/>
            <person name="Glavina del Rio T."/>
            <person name="Tice H."/>
            <person name="Bruce D."/>
            <person name="Goodwin L."/>
            <person name="Pitluck S."/>
            <person name="Goltsman E."/>
            <person name="Clum A."/>
            <person name="Larimer F."/>
            <person name="Land M."/>
            <person name="Hauser L."/>
            <person name="Kyrpides N."/>
            <person name="Mikhailova N."/>
            <person name="Jansson J."/>
            <person name="Richardson P."/>
        </authorList>
    </citation>
    <scope>NUCLEOTIDE SEQUENCE [LARGE SCALE GENOMIC DNA]</scope>
    <source>
        <strain evidence="3">A6</strain>
        <plasmid evidence="3">pACHL01</plasmid>
    </source>
</reference>
<dbReference type="GO" id="GO:0009223">
    <property type="term" value="P:pyrimidine deoxyribonucleotide catabolic process"/>
    <property type="evidence" value="ECO:0007669"/>
    <property type="project" value="TreeGrafter"/>
</dbReference>
<dbReference type="HOGENOM" id="CLU_100259_0_0_11"/>
<dbReference type="SUPFAM" id="SSF56784">
    <property type="entry name" value="HAD-like"/>
    <property type="match status" value="1"/>
</dbReference>
<evidence type="ECO:0000313" key="3">
    <source>
        <dbReference type="EMBL" id="ACL42172.1"/>
    </source>
</evidence>
<sequence length="197" mass="22020">MQPVITPLVGRPITLVDMDGCFFDWGNALNRILLQLDPNYPIVPLGQQMDYNHLCGPGGDRDILLQAMNMEGLYRNLEPMPGAIDAVLAMEEAGLNVFFCSTPFATHATCASEKLASIEEHLGSRWVNRVILTHDKTLVRGDVLIDDKPGITGNMVPTWQHLVFDQSYNRSLAEAPRLREWKDWEAALYPLLEMAAA</sequence>
<dbReference type="InterPro" id="IPR036412">
    <property type="entry name" value="HAD-like_sf"/>
</dbReference>
<dbReference type="Pfam" id="PF06941">
    <property type="entry name" value="NT5C"/>
    <property type="match status" value="1"/>
</dbReference>
<dbReference type="SFLD" id="SFLDG01145">
    <property type="entry name" value="C1.2.1"/>
    <property type="match status" value="1"/>
</dbReference>
<dbReference type="EMBL" id="CP001342">
    <property type="protein sequence ID" value="ACL42172.1"/>
    <property type="molecule type" value="Genomic_DNA"/>
</dbReference>
<organism evidence="3 4">
    <name type="scientific">Pseudarthrobacter chlorophenolicus (strain ATCC 700700 / DSM 12829 / CIP 107037 / JCM 12360 / KCTC 9906 / NCIMB 13794 / A6)</name>
    <name type="common">Arthrobacter chlorophenolicus</name>
    <dbReference type="NCBI Taxonomy" id="452863"/>
    <lineage>
        <taxon>Bacteria</taxon>
        <taxon>Bacillati</taxon>
        <taxon>Actinomycetota</taxon>
        <taxon>Actinomycetes</taxon>
        <taxon>Micrococcales</taxon>
        <taxon>Micrococcaceae</taxon>
        <taxon>Pseudarthrobacter</taxon>
    </lineage>
</organism>
<protein>
    <submittedName>
        <fullName evidence="3">5 nucleotidase deoxy cytosolic type C</fullName>
    </submittedName>
</protein>
<dbReference type="RefSeq" id="WP_012623189.1">
    <property type="nucleotide sequence ID" value="NC_011879.1"/>
</dbReference>
<keyword evidence="4" id="KW-1185">Reference proteome</keyword>
<evidence type="ECO:0000256" key="1">
    <source>
        <dbReference type="ARBA" id="ARBA00009589"/>
    </source>
</evidence>
<dbReference type="PANTHER" id="PTHR16504:SF4">
    <property type="entry name" value="5'(3')-DEOXYRIBONUCLEOTIDASE"/>
    <property type="match status" value="1"/>
</dbReference>
<dbReference type="SFLD" id="SFLDS00003">
    <property type="entry name" value="Haloacid_Dehalogenase"/>
    <property type="match status" value="1"/>
</dbReference>
<dbReference type="Gene3D" id="1.10.40.40">
    <property type="entry name" value="Deoxyribonucleotidase, domain 2"/>
    <property type="match status" value="1"/>
</dbReference>
<keyword evidence="3" id="KW-0614">Plasmid</keyword>
<dbReference type="Proteomes" id="UP000002505">
    <property type="component" value="Plasmid pACHL01"/>
</dbReference>
<name>B8HIC5_PSECP</name>
<geneLocation type="plasmid" evidence="3 4">
    <name>pACHL01</name>
</geneLocation>
<feature type="active site" description="Nucleophile" evidence="2">
    <location>
        <position position="17"/>
    </location>
</feature>
<dbReference type="AlphaFoldDB" id="B8HIC5"/>